<dbReference type="Gene3D" id="3.40.50.880">
    <property type="match status" value="1"/>
</dbReference>
<organism evidence="3 4">
    <name type="scientific">Cryomyces antarcticus</name>
    <dbReference type="NCBI Taxonomy" id="329879"/>
    <lineage>
        <taxon>Eukaryota</taxon>
        <taxon>Fungi</taxon>
        <taxon>Dikarya</taxon>
        <taxon>Ascomycota</taxon>
        <taxon>Pezizomycotina</taxon>
        <taxon>Dothideomycetes</taxon>
        <taxon>Dothideomycetes incertae sedis</taxon>
        <taxon>Cryomyces</taxon>
    </lineage>
</organism>
<comment type="caution">
    <text evidence="3">The sequence shown here is derived from an EMBL/GenBank/DDBJ whole genome shotgun (WGS) entry which is preliminary data.</text>
</comment>
<dbReference type="Pfam" id="PF00117">
    <property type="entry name" value="GATase"/>
    <property type="match status" value="1"/>
</dbReference>
<dbReference type="PANTHER" id="PTHR42695">
    <property type="entry name" value="GLUTAMINE AMIDOTRANSFERASE YLR126C-RELATED"/>
    <property type="match status" value="1"/>
</dbReference>
<dbReference type="SUPFAM" id="SSF52317">
    <property type="entry name" value="Class I glutamine amidotransferase-like"/>
    <property type="match status" value="1"/>
</dbReference>
<evidence type="ECO:0000313" key="3">
    <source>
        <dbReference type="EMBL" id="KAK5126184.1"/>
    </source>
</evidence>
<dbReference type="InterPro" id="IPR017926">
    <property type="entry name" value="GATASE"/>
</dbReference>
<dbReference type="InterPro" id="IPR044992">
    <property type="entry name" value="ChyE-like"/>
</dbReference>
<dbReference type="EMBL" id="JAVRRA010024917">
    <property type="protein sequence ID" value="KAK5126184.1"/>
    <property type="molecule type" value="Genomic_DNA"/>
</dbReference>
<evidence type="ECO:0000313" key="4">
    <source>
        <dbReference type="Proteomes" id="UP001357485"/>
    </source>
</evidence>
<dbReference type="PANTHER" id="PTHR42695:SF4">
    <property type="entry name" value="GLUTAMINE AMIDOTRANSFERASE DOMAIN-CONTAINING PROTEIN"/>
    <property type="match status" value="1"/>
</dbReference>
<proteinExistence type="predicted"/>
<gene>
    <name evidence="3" type="ORF">LTR16_003125</name>
</gene>
<reference evidence="3 4" key="1">
    <citation type="submission" date="2023-08" db="EMBL/GenBank/DDBJ databases">
        <title>Black Yeasts Isolated from many extreme environments.</title>
        <authorList>
            <person name="Coleine C."/>
            <person name="Stajich J.E."/>
            <person name="Selbmann L."/>
        </authorList>
    </citation>
    <scope>NUCLEOTIDE SEQUENCE [LARGE SCALE GENOMIC DNA]</scope>
    <source>
        <strain evidence="3 4">CCFEE 536</strain>
    </source>
</reference>
<evidence type="ECO:0000259" key="2">
    <source>
        <dbReference type="Pfam" id="PF00117"/>
    </source>
</evidence>
<sequence length="304" mass="33538">MAPHSTSASTSDSNGSNSPHTVSPAKHEEYVRILVLETDDVHPETRDRKGGGFGHVFDELFKKVGKKHDPPLSVETVMKYVVEDGSEKAGHVPTVQEIEEMGDIKALLLTGSMWDAHGDQEWIKKLVKLVQDLWRHNPSIRFSGVCFGHQLLCRALGSKVDATPDSVWELAHTAVQLTPVGEQLFRTKSKVHLMQMHSDHVVNAPSASTTSLLSPTDAVHVWGSTGTTEVQGMYIRERLFTTQGHLGLDRDMVHSQVQMRVDAGSIKDEAVAQEALKTADREHDGEVVAAAVLRFFHGDDKDIE</sequence>
<accession>A0ABR0KU57</accession>
<keyword evidence="4" id="KW-1185">Reference proteome</keyword>
<dbReference type="Proteomes" id="UP001357485">
    <property type="component" value="Unassembled WGS sequence"/>
</dbReference>
<feature type="compositionally biased region" description="Low complexity" evidence="1">
    <location>
        <begin position="1"/>
        <end position="20"/>
    </location>
</feature>
<protein>
    <recommendedName>
        <fullName evidence="2">Glutamine amidotransferase domain-containing protein</fullName>
    </recommendedName>
</protein>
<feature type="domain" description="Glutamine amidotransferase" evidence="2">
    <location>
        <begin position="123"/>
        <end position="245"/>
    </location>
</feature>
<name>A0ABR0KU57_9PEZI</name>
<feature type="region of interest" description="Disordered" evidence="1">
    <location>
        <begin position="1"/>
        <end position="26"/>
    </location>
</feature>
<evidence type="ECO:0000256" key="1">
    <source>
        <dbReference type="SAM" id="MobiDB-lite"/>
    </source>
</evidence>
<dbReference type="InterPro" id="IPR029062">
    <property type="entry name" value="Class_I_gatase-like"/>
</dbReference>